<name>A0A401PRJ2_SCYTO</name>
<evidence type="ECO:0000313" key="2">
    <source>
        <dbReference type="Proteomes" id="UP000288216"/>
    </source>
</evidence>
<proteinExistence type="predicted"/>
<reference evidence="1 2" key="1">
    <citation type="journal article" date="2018" name="Nat. Ecol. Evol.">
        <title>Shark genomes provide insights into elasmobranch evolution and the origin of vertebrates.</title>
        <authorList>
            <person name="Hara Y"/>
            <person name="Yamaguchi K"/>
            <person name="Onimaru K"/>
            <person name="Kadota M"/>
            <person name="Koyanagi M"/>
            <person name="Keeley SD"/>
            <person name="Tatsumi K"/>
            <person name="Tanaka K"/>
            <person name="Motone F"/>
            <person name="Kageyama Y"/>
            <person name="Nozu R"/>
            <person name="Adachi N"/>
            <person name="Nishimura O"/>
            <person name="Nakagawa R"/>
            <person name="Tanegashima C"/>
            <person name="Kiyatake I"/>
            <person name="Matsumoto R"/>
            <person name="Murakumo K"/>
            <person name="Nishida K"/>
            <person name="Terakita A"/>
            <person name="Kuratani S"/>
            <person name="Sato K"/>
            <person name="Hyodo S Kuraku.S."/>
        </authorList>
    </citation>
    <scope>NUCLEOTIDE SEQUENCE [LARGE SCALE GENOMIC DNA]</scope>
</reference>
<evidence type="ECO:0008006" key="3">
    <source>
        <dbReference type="Google" id="ProtNLM"/>
    </source>
</evidence>
<dbReference type="Proteomes" id="UP000288216">
    <property type="component" value="Unassembled WGS sequence"/>
</dbReference>
<dbReference type="OrthoDB" id="5984008at2759"/>
<gene>
    <name evidence="1" type="ORF">scyTo_0020942</name>
</gene>
<protein>
    <recommendedName>
        <fullName evidence="3">Receptor ligand binding region domain-containing protein</fullName>
    </recommendedName>
</protein>
<evidence type="ECO:0000313" key="1">
    <source>
        <dbReference type="EMBL" id="GCB75749.1"/>
    </source>
</evidence>
<comment type="caution">
    <text evidence="1">The sequence shown here is derived from an EMBL/GenBank/DDBJ whole genome shotgun (WGS) entry which is preliminary data.</text>
</comment>
<keyword evidence="2" id="KW-1185">Reference proteome</keyword>
<organism evidence="1 2">
    <name type="scientific">Scyliorhinus torazame</name>
    <name type="common">Cloudy catshark</name>
    <name type="synonym">Catulus torazame</name>
    <dbReference type="NCBI Taxonomy" id="75743"/>
    <lineage>
        <taxon>Eukaryota</taxon>
        <taxon>Metazoa</taxon>
        <taxon>Chordata</taxon>
        <taxon>Craniata</taxon>
        <taxon>Vertebrata</taxon>
        <taxon>Chondrichthyes</taxon>
        <taxon>Elasmobranchii</taxon>
        <taxon>Galeomorphii</taxon>
        <taxon>Galeoidea</taxon>
        <taxon>Carcharhiniformes</taxon>
        <taxon>Scyliorhinidae</taxon>
        <taxon>Scyliorhinus</taxon>
    </lineage>
</organism>
<sequence length="98" mass="11190">MYVSDNLLFNTTYRKRQANFSISPLQVITIGKHVKGYHYIFANLGFTDGDLSKIQYGGANVSGFQIVDYDDPVVMKFMQRWLALDEKEYPGGKTSKIK</sequence>
<dbReference type="Gene3D" id="3.40.50.2300">
    <property type="match status" value="1"/>
</dbReference>
<dbReference type="AlphaFoldDB" id="A0A401PRJ2"/>
<dbReference type="EMBL" id="BFAA01017708">
    <property type="protein sequence ID" value="GCB75749.1"/>
    <property type="molecule type" value="Genomic_DNA"/>
</dbReference>
<accession>A0A401PRJ2</accession>
<feature type="non-terminal residue" evidence="1">
    <location>
        <position position="98"/>
    </location>
</feature>
<dbReference type="STRING" id="75743.A0A401PRJ2"/>